<dbReference type="RefSeq" id="XP_031001349.1">
    <property type="nucleotide sequence ID" value="XM_031153768.1"/>
</dbReference>
<dbReference type="PRINTS" id="PR00368">
    <property type="entry name" value="FADPNR"/>
</dbReference>
<evidence type="ECO:0000256" key="1">
    <source>
        <dbReference type="ARBA" id="ARBA00009333"/>
    </source>
</evidence>
<dbReference type="GO" id="GO:0097237">
    <property type="term" value="P:cellular response to toxic substance"/>
    <property type="evidence" value="ECO:0007669"/>
    <property type="project" value="UniProtKB-ARBA"/>
</dbReference>
<feature type="domain" description="FAD/NAD(P)-binding" evidence="4">
    <location>
        <begin position="7"/>
        <end position="130"/>
    </location>
</feature>
<evidence type="ECO:0000313" key="6">
    <source>
        <dbReference type="Proteomes" id="UP000431533"/>
    </source>
</evidence>
<evidence type="ECO:0000256" key="2">
    <source>
        <dbReference type="ARBA" id="ARBA00022630"/>
    </source>
</evidence>
<evidence type="ECO:0000256" key="3">
    <source>
        <dbReference type="ARBA" id="ARBA00023002"/>
    </source>
</evidence>
<keyword evidence="2" id="KW-0285">Flavoprotein</keyword>
<reference evidence="5 6" key="1">
    <citation type="submission" date="2018-05" db="EMBL/GenBank/DDBJ databases">
        <title>Genome sequencing and assembly of the regulated plant pathogen Lachnellula willkommii and related sister species for the development of diagnostic species identification markers.</title>
        <authorList>
            <person name="Giroux E."/>
            <person name="Bilodeau G."/>
        </authorList>
    </citation>
    <scope>NUCLEOTIDE SEQUENCE [LARGE SCALE GENOMIC DNA]</scope>
    <source>
        <strain evidence="5 6">CBS 185.66</strain>
    </source>
</reference>
<keyword evidence="3" id="KW-0560">Oxidoreductase</keyword>
<dbReference type="GO" id="GO:0016491">
    <property type="term" value="F:oxidoreductase activity"/>
    <property type="evidence" value="ECO:0007669"/>
    <property type="project" value="UniProtKB-KW"/>
</dbReference>
<dbReference type="InterPro" id="IPR050097">
    <property type="entry name" value="Ferredoxin-NADP_redctase_2"/>
</dbReference>
<accession>A0A8H8QU44</accession>
<name>A0A8H8QU44_9HELO</name>
<dbReference type="EMBL" id="QGMH01000253">
    <property type="protein sequence ID" value="TVY22561.1"/>
    <property type="molecule type" value="Genomic_DNA"/>
</dbReference>
<comment type="caution">
    <text evidence="5">The sequence shown here is derived from an EMBL/GenBank/DDBJ whole genome shotgun (WGS) entry which is preliminary data.</text>
</comment>
<comment type="similarity">
    <text evidence="1">Belongs to the class-II pyridine nucleotide-disulfide oxidoreductase family.</text>
</comment>
<dbReference type="SUPFAM" id="SSF51905">
    <property type="entry name" value="FAD/NAD(P)-binding domain"/>
    <property type="match status" value="1"/>
</dbReference>
<dbReference type="OrthoDB" id="10260355at2759"/>
<dbReference type="InterPro" id="IPR036188">
    <property type="entry name" value="FAD/NAD-bd_sf"/>
</dbReference>
<dbReference type="PANTHER" id="PTHR48105">
    <property type="entry name" value="THIOREDOXIN REDUCTASE 1-RELATED-RELATED"/>
    <property type="match status" value="1"/>
</dbReference>
<dbReference type="GeneID" id="41989049"/>
<evidence type="ECO:0000259" key="4">
    <source>
        <dbReference type="Pfam" id="PF07992"/>
    </source>
</evidence>
<dbReference type="Gene3D" id="3.50.50.60">
    <property type="entry name" value="FAD/NAD(P)-binding domain"/>
    <property type="match status" value="3"/>
</dbReference>
<keyword evidence="6" id="KW-1185">Reference proteome</keyword>
<gene>
    <name evidence="5" type="primary">gliT_0</name>
    <name evidence="5" type="ORF">LHYA1_G008851</name>
</gene>
<dbReference type="Proteomes" id="UP000431533">
    <property type="component" value="Unassembled WGS sequence"/>
</dbReference>
<dbReference type="Pfam" id="PF07992">
    <property type="entry name" value="Pyr_redox_2"/>
    <property type="match status" value="1"/>
</dbReference>
<sequence length="323" mass="34567">MSDTIQDVLIIGAGPAGLSAALTLAYQCHTASVFDTKQYRTDSGQSSPQINVLSGWDGRTPQEYRSTARQEIAAYNTVTFHDTEIVSISRNAQGIFEGSDGSGKLHKGRKIILAHGVREEYPDIPGYGECWAKGILHCLFCHGYDVRDSPSSGVLAVDWIAMPPFTLHMAHMAAQLSHTVIIYTHGNPDLGLQLTGLCSPDSPWKTDDRRISALEMESLTPRRIRISFEDGSSVVEPFLAHAPRSVLRGTFAEQLGIGLTSSGEYDISGSKVGETSVEGVYAAGDCATVFKVAPNAVASGSVAGSGVAIRIQEEKHGIKSIMG</sequence>
<evidence type="ECO:0000313" key="5">
    <source>
        <dbReference type="EMBL" id="TVY22561.1"/>
    </source>
</evidence>
<dbReference type="InterPro" id="IPR023753">
    <property type="entry name" value="FAD/NAD-binding_dom"/>
</dbReference>
<protein>
    <submittedName>
        <fullName evidence="5">Thioredoxin reductase</fullName>
    </submittedName>
</protein>
<proteinExistence type="inferred from homology"/>
<organism evidence="5 6">
    <name type="scientific">Lachnellula hyalina</name>
    <dbReference type="NCBI Taxonomy" id="1316788"/>
    <lineage>
        <taxon>Eukaryota</taxon>
        <taxon>Fungi</taxon>
        <taxon>Dikarya</taxon>
        <taxon>Ascomycota</taxon>
        <taxon>Pezizomycotina</taxon>
        <taxon>Leotiomycetes</taxon>
        <taxon>Helotiales</taxon>
        <taxon>Lachnaceae</taxon>
        <taxon>Lachnellula</taxon>
    </lineage>
</organism>
<dbReference type="AlphaFoldDB" id="A0A8H8QU44"/>
<dbReference type="PRINTS" id="PR00469">
    <property type="entry name" value="PNDRDTASEII"/>
</dbReference>